<protein>
    <submittedName>
        <fullName evidence="1">DivIVA domain-containing protein</fullName>
    </submittedName>
</protein>
<proteinExistence type="predicted"/>
<dbReference type="Gene3D" id="6.10.250.660">
    <property type="match status" value="2"/>
</dbReference>
<dbReference type="InterPro" id="IPR019933">
    <property type="entry name" value="DivIVA_domain"/>
</dbReference>
<dbReference type="Proteomes" id="UP000237846">
    <property type="component" value="Unassembled WGS sequence"/>
</dbReference>
<name>A0A2T0PVH3_9ACTN</name>
<comment type="caution">
    <text evidence="1">The sequence shown here is derived from an EMBL/GenBank/DDBJ whole genome shotgun (WGS) entry which is preliminary data.</text>
</comment>
<dbReference type="AlphaFoldDB" id="A0A2T0PVH3"/>
<keyword evidence="2" id="KW-1185">Reference proteome</keyword>
<reference evidence="1 2" key="1">
    <citation type="submission" date="2018-03" db="EMBL/GenBank/DDBJ databases">
        <title>Genomic Encyclopedia of Archaeal and Bacterial Type Strains, Phase II (KMG-II): from individual species to whole genera.</title>
        <authorList>
            <person name="Goeker M."/>
        </authorList>
    </citation>
    <scope>NUCLEOTIDE SEQUENCE [LARGE SCALE GENOMIC DNA]</scope>
    <source>
        <strain evidence="1 2">DSM 45601</strain>
    </source>
</reference>
<evidence type="ECO:0000313" key="2">
    <source>
        <dbReference type="Proteomes" id="UP000237846"/>
    </source>
</evidence>
<accession>A0A2T0PVH3</accession>
<gene>
    <name evidence="1" type="ORF">CLV72_109138</name>
</gene>
<evidence type="ECO:0000313" key="1">
    <source>
        <dbReference type="EMBL" id="PRX95529.1"/>
    </source>
</evidence>
<dbReference type="NCBIfam" id="TIGR03544">
    <property type="entry name" value="DivI1A_domain"/>
    <property type="match status" value="2"/>
</dbReference>
<sequence>MLRGYEPTAVDAFIQRTEATLAGLENAFPVTIAEVQAVRFPYVLRGYDPQTVDRLIGVYIARLEGGERGGREPRRVPVSSALWELSDRVERSQFPTTRFREGYDEQDVDTFLDRVVRTLRGTDPQPLNAAQVRATRFSTTRLRPGYDTAAVDALLEEVAAALERHERGGAA</sequence>
<dbReference type="EMBL" id="PVZC01000009">
    <property type="protein sequence ID" value="PRX95529.1"/>
    <property type="molecule type" value="Genomic_DNA"/>
</dbReference>
<organism evidence="1 2">
    <name type="scientific">Allonocardiopsis opalescens</name>
    <dbReference type="NCBI Taxonomy" id="1144618"/>
    <lineage>
        <taxon>Bacteria</taxon>
        <taxon>Bacillati</taxon>
        <taxon>Actinomycetota</taxon>
        <taxon>Actinomycetes</taxon>
        <taxon>Streptosporangiales</taxon>
        <taxon>Allonocardiopsis</taxon>
    </lineage>
</organism>